<dbReference type="InterPro" id="IPR036388">
    <property type="entry name" value="WH-like_DNA-bd_sf"/>
</dbReference>
<feature type="domain" description="DUF6596" evidence="8">
    <location>
        <begin position="288"/>
        <end position="380"/>
    </location>
</feature>
<evidence type="ECO:0000259" key="7">
    <source>
        <dbReference type="Pfam" id="PF08281"/>
    </source>
</evidence>
<evidence type="ECO:0000313" key="9">
    <source>
        <dbReference type="EMBL" id="TMR35317.1"/>
    </source>
</evidence>
<sequence>MRRKHEALRAEHDPAGGRSAAAGGAGQDHGGHRGDPAGSGAGGVVGVRTGLPRSRGEHHGAAARGRLRRDGRALDGGQGAHRRHHDHPGGGSGRGAAGGGQVRQGDGAADGGAAVPGRGVIDRVFREEHGRAVAVLVRVFGDVDVAEDAVQDAFAEAVRRWPADGTPPSPAGWIITTARNKAIDRLRREALRAGKQAEAMTVREPVEVGAVPDDRLRLIFTCCHPALGQEARVALTLRLLGGLTTAEIARAFLVPEKTMAQRLVRAKAKIRDARIPYRVPEERELPERLSGVLAVIYLVFHQGYGGREELGAEAIRLGRVLRELMPDEPEVLGLLALMLLVESRKAARVRGGELVLLDDQDRRLWDRGLVEEGQALVRRCLEIDRPGPYQIQAAINAVHSDAAAGGTRWVQILRLYDQLMAVAPTPVAALNRAVAVAEVEGPEAGLALVDGLDLDRYYLFHAVRADLLRRLGRDAEAAAAYDAAIERAENPVEIAFLQKRR</sequence>
<accession>A0A5S4GR15</accession>
<dbReference type="Pfam" id="PF08281">
    <property type="entry name" value="Sigma70_r4_2"/>
    <property type="match status" value="1"/>
</dbReference>
<feature type="domain" description="RNA polymerase sigma-70 region 2" evidence="6">
    <location>
        <begin position="125"/>
        <end position="190"/>
    </location>
</feature>
<evidence type="ECO:0000256" key="3">
    <source>
        <dbReference type="ARBA" id="ARBA00023082"/>
    </source>
</evidence>
<dbReference type="Pfam" id="PF04542">
    <property type="entry name" value="Sigma70_r2"/>
    <property type="match status" value="1"/>
</dbReference>
<keyword evidence="2" id="KW-0805">Transcription regulation</keyword>
<dbReference type="InterPro" id="IPR007627">
    <property type="entry name" value="RNA_pol_sigma70_r2"/>
</dbReference>
<comment type="similarity">
    <text evidence="1">Belongs to the sigma-70 factor family. ECF subfamily.</text>
</comment>
<dbReference type="EMBL" id="VCKZ01000181">
    <property type="protein sequence ID" value="TMR35317.1"/>
    <property type="molecule type" value="Genomic_DNA"/>
</dbReference>
<dbReference type="InterPro" id="IPR014284">
    <property type="entry name" value="RNA_pol_sigma-70_dom"/>
</dbReference>
<evidence type="ECO:0000256" key="5">
    <source>
        <dbReference type="SAM" id="MobiDB-lite"/>
    </source>
</evidence>
<dbReference type="PANTHER" id="PTHR47756:SF2">
    <property type="entry name" value="BLL6612 PROTEIN"/>
    <property type="match status" value="1"/>
</dbReference>
<dbReference type="GO" id="GO:0003677">
    <property type="term" value="F:DNA binding"/>
    <property type="evidence" value="ECO:0007669"/>
    <property type="project" value="InterPro"/>
</dbReference>
<organism evidence="9 10">
    <name type="scientific">Actinomadura geliboluensis</name>
    <dbReference type="NCBI Taxonomy" id="882440"/>
    <lineage>
        <taxon>Bacteria</taxon>
        <taxon>Bacillati</taxon>
        <taxon>Actinomycetota</taxon>
        <taxon>Actinomycetes</taxon>
        <taxon>Streptosporangiales</taxon>
        <taxon>Thermomonosporaceae</taxon>
        <taxon>Actinomadura</taxon>
    </lineage>
</organism>
<feature type="domain" description="RNA polymerase sigma factor 70 region 4 type 2" evidence="7">
    <location>
        <begin position="219"/>
        <end position="270"/>
    </location>
</feature>
<evidence type="ECO:0000313" key="10">
    <source>
        <dbReference type="Proteomes" id="UP000305238"/>
    </source>
</evidence>
<dbReference type="Gene3D" id="1.10.10.10">
    <property type="entry name" value="Winged helix-like DNA-binding domain superfamily/Winged helix DNA-binding domain"/>
    <property type="match status" value="1"/>
</dbReference>
<dbReference type="SUPFAM" id="SSF88659">
    <property type="entry name" value="Sigma3 and sigma4 domains of RNA polymerase sigma factors"/>
    <property type="match status" value="1"/>
</dbReference>
<keyword evidence="4" id="KW-0804">Transcription</keyword>
<feature type="compositionally biased region" description="Low complexity" evidence="5">
    <location>
        <begin position="103"/>
        <end position="115"/>
    </location>
</feature>
<name>A0A5S4GR15_9ACTN</name>
<reference evidence="9 10" key="1">
    <citation type="submission" date="2019-05" db="EMBL/GenBank/DDBJ databases">
        <title>Draft genome sequence of Actinomadura geliboluensis A8036.</title>
        <authorList>
            <person name="Saricaoglu S."/>
            <person name="Isik K."/>
        </authorList>
    </citation>
    <scope>NUCLEOTIDE SEQUENCE [LARGE SCALE GENOMIC DNA]</scope>
    <source>
        <strain evidence="9 10">A8036</strain>
    </source>
</reference>
<dbReference type="PANTHER" id="PTHR47756">
    <property type="entry name" value="BLL6612 PROTEIN-RELATED"/>
    <property type="match status" value="1"/>
</dbReference>
<dbReference type="Proteomes" id="UP000305238">
    <property type="component" value="Unassembled WGS sequence"/>
</dbReference>
<dbReference type="SUPFAM" id="SSF88946">
    <property type="entry name" value="Sigma2 domain of RNA polymerase sigma factors"/>
    <property type="match status" value="1"/>
</dbReference>
<feature type="region of interest" description="Disordered" evidence="5">
    <location>
        <begin position="1"/>
        <end position="115"/>
    </location>
</feature>
<dbReference type="Pfam" id="PF20239">
    <property type="entry name" value="DUF6596"/>
    <property type="match status" value="1"/>
</dbReference>
<evidence type="ECO:0000259" key="6">
    <source>
        <dbReference type="Pfam" id="PF04542"/>
    </source>
</evidence>
<evidence type="ECO:0000256" key="2">
    <source>
        <dbReference type="ARBA" id="ARBA00023015"/>
    </source>
</evidence>
<dbReference type="InterPro" id="IPR013325">
    <property type="entry name" value="RNA_pol_sigma_r2"/>
</dbReference>
<dbReference type="InterPro" id="IPR013249">
    <property type="entry name" value="RNA_pol_sigma70_r4_t2"/>
</dbReference>
<evidence type="ECO:0000256" key="1">
    <source>
        <dbReference type="ARBA" id="ARBA00010641"/>
    </source>
</evidence>
<comment type="caution">
    <text evidence="9">The sequence shown here is derived from an EMBL/GenBank/DDBJ whole genome shotgun (WGS) entry which is preliminary data.</text>
</comment>
<dbReference type="OrthoDB" id="9780299at2"/>
<dbReference type="AlphaFoldDB" id="A0A5S4GR15"/>
<gene>
    <name evidence="9" type="ORF">ETD96_23425</name>
</gene>
<dbReference type="GO" id="GO:0016987">
    <property type="term" value="F:sigma factor activity"/>
    <property type="evidence" value="ECO:0007669"/>
    <property type="project" value="UniProtKB-KW"/>
</dbReference>
<dbReference type="NCBIfam" id="TIGR02937">
    <property type="entry name" value="sigma70-ECF"/>
    <property type="match status" value="1"/>
</dbReference>
<dbReference type="InterPro" id="IPR013324">
    <property type="entry name" value="RNA_pol_sigma_r3/r4-like"/>
</dbReference>
<evidence type="ECO:0000259" key="8">
    <source>
        <dbReference type="Pfam" id="PF20239"/>
    </source>
</evidence>
<proteinExistence type="inferred from homology"/>
<dbReference type="InterPro" id="IPR046531">
    <property type="entry name" value="DUF6596"/>
</dbReference>
<dbReference type="Gene3D" id="1.10.1740.10">
    <property type="match status" value="1"/>
</dbReference>
<keyword evidence="3" id="KW-0731">Sigma factor</keyword>
<dbReference type="GO" id="GO:0006352">
    <property type="term" value="P:DNA-templated transcription initiation"/>
    <property type="evidence" value="ECO:0007669"/>
    <property type="project" value="InterPro"/>
</dbReference>
<protein>
    <submittedName>
        <fullName evidence="9">Sigma-70 family RNA polymerase sigma factor</fullName>
    </submittedName>
</protein>
<feature type="compositionally biased region" description="Gly residues" evidence="5">
    <location>
        <begin position="89"/>
        <end position="102"/>
    </location>
</feature>
<keyword evidence="10" id="KW-1185">Reference proteome</keyword>
<evidence type="ECO:0000256" key="4">
    <source>
        <dbReference type="ARBA" id="ARBA00023163"/>
    </source>
</evidence>